<dbReference type="AlphaFoldDB" id="M9RD51"/>
<proteinExistence type="predicted"/>
<dbReference type="eggNOG" id="COG0687">
    <property type="taxonomic scope" value="Bacteria"/>
</dbReference>
<protein>
    <submittedName>
        <fullName evidence="5">Putative spermidine/putrescine ABC transporter periplasmatic substrate-binding protein</fullName>
    </submittedName>
</protein>
<dbReference type="InterPro" id="IPR001188">
    <property type="entry name" value="Sperm_putr-bd"/>
</dbReference>
<gene>
    <name evidence="5" type="ORF">OAN307_c43020</name>
</gene>
<comment type="subcellular location">
    <subcellularLocation>
        <location evidence="1">Periplasm</location>
    </subcellularLocation>
</comment>
<dbReference type="Proteomes" id="UP000005307">
    <property type="component" value="Chromosome"/>
</dbReference>
<reference evidence="5 6" key="1">
    <citation type="journal article" date="2013" name="PLoS ONE">
        <title>Poles Apart: Arctic and Antarctic Octadecabacter strains Share High Genome Plasticity and a New Type of Xanthorhodopsin.</title>
        <authorList>
            <person name="Vollmers J."/>
            <person name="Voget S."/>
            <person name="Dietrich S."/>
            <person name="Gollnow K."/>
            <person name="Smits M."/>
            <person name="Meyer K."/>
            <person name="Brinkhoff T."/>
            <person name="Simon M."/>
            <person name="Daniel R."/>
        </authorList>
    </citation>
    <scope>NUCLEOTIDE SEQUENCE [LARGE SCALE GENOMIC DNA]</scope>
    <source>
        <strain evidence="5 6">307</strain>
    </source>
</reference>
<dbReference type="Gene3D" id="3.40.190.10">
    <property type="entry name" value="Periplasmic binding protein-like II"/>
    <property type="match status" value="2"/>
</dbReference>
<evidence type="ECO:0000313" key="5">
    <source>
        <dbReference type="EMBL" id="AGI69688.1"/>
    </source>
</evidence>
<dbReference type="SUPFAM" id="SSF53850">
    <property type="entry name" value="Periplasmic binding protein-like II"/>
    <property type="match status" value="1"/>
</dbReference>
<name>M9RD51_9RHOB</name>
<keyword evidence="4" id="KW-0574">Periplasm</keyword>
<dbReference type="KEGG" id="oat:OAN307_c43020"/>
<dbReference type="PANTHER" id="PTHR30222">
    <property type="entry name" value="SPERMIDINE/PUTRESCINE-BINDING PERIPLASMIC PROTEIN"/>
    <property type="match status" value="1"/>
</dbReference>
<dbReference type="EMBL" id="CP003740">
    <property type="protein sequence ID" value="AGI69688.1"/>
    <property type="molecule type" value="Genomic_DNA"/>
</dbReference>
<evidence type="ECO:0000256" key="4">
    <source>
        <dbReference type="ARBA" id="ARBA00022764"/>
    </source>
</evidence>
<dbReference type="InterPro" id="IPR006059">
    <property type="entry name" value="SBP"/>
</dbReference>
<sequence>MWAHIGARNGSLQSMDVLDQLGALREGTMSRRAFNKSLMSVGLVTVAMPLLPSRSRAAAEDHATYFTWGGFDIPDYFEEYVEKHGELPNFSTYGSVEEAINKLSSGFVADIAHPCMTDVPRWASTGLFQPVDTSRLSNWGDVIPDLYDLPFNMQDGKPWLVPFEWGQTSVAYRTDLFELEGEESWDMLWDPRYAGKLGSLGAGGDVWWCAAIKAGVAFDEIHTDAAFERISAVLREQRPLIRMYTDDTTSLDTALAAGEIVASMAWNSSVVTLQAQDVPIAFAQPKEGALTWVCGMMLHAEAPKLDSAYDVLDSLISESAAVFNMRYYGYGGVNRKAFDSFSDDELKNLGLARNPADVLDAGHFGTPQTAEWDRRMTETWEKIKLGF</sequence>
<dbReference type="GO" id="GO:0019808">
    <property type="term" value="F:polyamine binding"/>
    <property type="evidence" value="ECO:0007669"/>
    <property type="project" value="InterPro"/>
</dbReference>
<dbReference type="PRINTS" id="PR00909">
    <property type="entry name" value="SPERMDNBNDNG"/>
</dbReference>
<keyword evidence="6" id="KW-1185">Reference proteome</keyword>
<dbReference type="HOGENOM" id="CLU_026974_1_5_5"/>
<dbReference type="GO" id="GO:0015846">
    <property type="term" value="P:polyamine transport"/>
    <property type="evidence" value="ECO:0007669"/>
    <property type="project" value="InterPro"/>
</dbReference>
<dbReference type="Pfam" id="PF13416">
    <property type="entry name" value="SBP_bac_8"/>
    <property type="match status" value="1"/>
</dbReference>
<evidence type="ECO:0000256" key="2">
    <source>
        <dbReference type="ARBA" id="ARBA00022448"/>
    </source>
</evidence>
<keyword evidence="3" id="KW-0732">Signal</keyword>
<organism evidence="5 6">
    <name type="scientific">Octadecabacter antarcticus 307</name>
    <dbReference type="NCBI Taxonomy" id="391626"/>
    <lineage>
        <taxon>Bacteria</taxon>
        <taxon>Pseudomonadati</taxon>
        <taxon>Pseudomonadota</taxon>
        <taxon>Alphaproteobacteria</taxon>
        <taxon>Rhodobacterales</taxon>
        <taxon>Roseobacteraceae</taxon>
        <taxon>Octadecabacter</taxon>
    </lineage>
</organism>
<evidence type="ECO:0000313" key="6">
    <source>
        <dbReference type="Proteomes" id="UP000005307"/>
    </source>
</evidence>
<evidence type="ECO:0000256" key="1">
    <source>
        <dbReference type="ARBA" id="ARBA00004418"/>
    </source>
</evidence>
<keyword evidence="2" id="KW-0813">Transport</keyword>
<dbReference type="STRING" id="391626.OAN307_c43020"/>
<dbReference type="PANTHER" id="PTHR30222:SF17">
    <property type="entry name" value="SPERMIDINE_PUTRESCINE-BINDING PERIPLASMIC PROTEIN"/>
    <property type="match status" value="1"/>
</dbReference>
<evidence type="ECO:0000256" key="3">
    <source>
        <dbReference type="ARBA" id="ARBA00022729"/>
    </source>
</evidence>
<dbReference type="GO" id="GO:0042597">
    <property type="term" value="C:periplasmic space"/>
    <property type="evidence" value="ECO:0007669"/>
    <property type="project" value="UniProtKB-SubCell"/>
</dbReference>
<accession>M9RD51</accession>